<reference evidence="1 2" key="1">
    <citation type="submission" date="2022-11" db="EMBL/GenBank/DDBJ databases">
        <title>Minimal conservation of predation-associated metabolite biosynthetic gene clusters underscores biosynthetic potential of Myxococcota including descriptions for ten novel species: Archangium lansinium sp. nov., Myxococcus landrumus sp. nov., Nannocystis bai.</title>
        <authorList>
            <person name="Ahearne A."/>
            <person name="Stevens C."/>
            <person name="Dowd S."/>
        </authorList>
    </citation>
    <scope>NUCLEOTIDE SEQUENCE [LARGE SCALE GENOMIC DNA]</scope>
    <source>
        <strain evidence="1 2">NCWAL01</strain>
    </source>
</reference>
<dbReference type="Proteomes" id="UP001221838">
    <property type="component" value="Unassembled WGS sequence"/>
</dbReference>
<protein>
    <submittedName>
        <fullName evidence="1">Uncharacterized protein</fullName>
    </submittedName>
</protein>
<dbReference type="EMBL" id="JAQNDM010000002">
    <property type="protein sequence ID" value="MDC0711677.1"/>
    <property type="molecule type" value="Genomic_DNA"/>
</dbReference>
<organism evidence="1 2">
    <name type="scientific">Stigmatella ashevillensis</name>
    <dbReference type="NCBI Taxonomy" id="2995309"/>
    <lineage>
        <taxon>Bacteria</taxon>
        <taxon>Pseudomonadati</taxon>
        <taxon>Myxococcota</taxon>
        <taxon>Myxococcia</taxon>
        <taxon>Myxococcales</taxon>
        <taxon>Cystobacterineae</taxon>
        <taxon>Archangiaceae</taxon>
        <taxon>Stigmatella</taxon>
    </lineage>
</organism>
<accession>A0ABT5DH69</accession>
<dbReference type="RefSeq" id="WP_272141659.1">
    <property type="nucleotide sequence ID" value="NZ_JAQNDM010000002.1"/>
</dbReference>
<sequence length="320" mass="35657">MREDKIIARIARALAEGDAVEGLIRTLSATDLQSLMLRVYRERSARRTPAELLEQYQQRAMVRPRSVEVRTLLEVERAAFGQAHAFEAVDLAPVAPLGINSVLGQIDQNNCLATIRSAEVLADPTTSQALECARRRKAGDRETIRLCARSKQLRLQPFDKPGFSPHFTIFSLVTAGRDRGSLTFELESLREHLSVYLALLRHLGSLGFHFASVDIAVSDTADDEGRLARAQAEVLAPLAAEYPEALLRIDRTREQGRHYYSGLCLRLDAVNHEGQRVNLADGGFTNWTQRLLSNAKERLLVSGIGIELIVLFFRSSVQGR</sequence>
<evidence type="ECO:0000313" key="2">
    <source>
        <dbReference type="Proteomes" id="UP001221838"/>
    </source>
</evidence>
<evidence type="ECO:0000313" key="1">
    <source>
        <dbReference type="EMBL" id="MDC0711677.1"/>
    </source>
</evidence>
<comment type="caution">
    <text evidence="1">The sequence shown here is derived from an EMBL/GenBank/DDBJ whole genome shotgun (WGS) entry which is preliminary data.</text>
</comment>
<keyword evidence="2" id="KW-1185">Reference proteome</keyword>
<proteinExistence type="predicted"/>
<name>A0ABT5DH69_9BACT</name>
<gene>
    <name evidence="1" type="ORF">POL68_24630</name>
</gene>